<dbReference type="OrthoDB" id="3545629at2759"/>
<organism evidence="2 3">
    <name type="scientific">Hyaloscypha hepaticicola</name>
    <dbReference type="NCBI Taxonomy" id="2082293"/>
    <lineage>
        <taxon>Eukaryota</taxon>
        <taxon>Fungi</taxon>
        <taxon>Dikarya</taxon>
        <taxon>Ascomycota</taxon>
        <taxon>Pezizomycotina</taxon>
        <taxon>Leotiomycetes</taxon>
        <taxon>Helotiales</taxon>
        <taxon>Hyaloscyphaceae</taxon>
        <taxon>Hyaloscypha</taxon>
    </lineage>
</organism>
<dbReference type="Proteomes" id="UP000235672">
    <property type="component" value="Unassembled WGS sequence"/>
</dbReference>
<accession>A0A2J6Q5H0</accession>
<keyword evidence="3" id="KW-1185">Reference proteome</keyword>
<evidence type="ECO:0000313" key="2">
    <source>
        <dbReference type="EMBL" id="PMD21530.1"/>
    </source>
</evidence>
<dbReference type="PANTHER" id="PTHR40788">
    <property type="entry name" value="CLR5 DOMAIN-CONTAINING PROTEIN-RELATED"/>
    <property type="match status" value="1"/>
</dbReference>
<dbReference type="PANTHER" id="PTHR40788:SF1">
    <property type="entry name" value="IPA PROTEIN"/>
    <property type="match status" value="1"/>
</dbReference>
<dbReference type="AlphaFoldDB" id="A0A2J6Q5H0"/>
<sequence length="824" mass="94667">MYQKRSIFGYTKVLSDDEARRKAADMVNTTRANFQYLREQCEKNGAVIVKRWKKRSSEKRKALLLEVDPKLYPYQWADIRFLDEFTNSPEWKARDLSGLLLDPDTTQGRARRPFRTVCLLPFLNLASLKDDPARLLNLLYNRVKFTPEQWVPYDNYLLDKQWQIGSLATVYNKNCIVMHGPSFGKLTSWQSRSAHAWDIVGYPRAILVLEAQLKLSEVLMAVVEKLLVGHESGNNTSNLNEALDLGMRKATDNSSCVEFASVFINQPFSAPPTFDIKSLLAIAEAQVNLHADHLWLLQIDPLSLRRYVNLVIEGTYRETLTIHNQNALGALKLMEDMMTYCTWDWIFQEVQNIEKLVHRYRDSIYPGTPLPPPYARALGCLEALLHYLTEREARLTYSLLPFRPGFNAKWEFQYLQRMQTFATTPPVRKDIKDFIELFSRDPLDFCLSSLAGTIADKEYLWHEPSELFAILDDHLSRAMRLGQKAEIARLDEILYNLYSNLSALHQMLFMVRVHQPRVSTVPSLEDAKKTESGKAWRYIRAGYLDQDHRVSKALGTLMGEFLGTAKPTGSRATQKWLDQDQVQRAAASRLWAQMRSRHRQTLERIKIGNDDIEADLKVLSADISPEHISDVQKERAQILAKIAAIEAQKTTKTTKQIGSKFEPQTQWGLDTQTEASVSAPESKVKIKTRSDQPFQQPDLGLKDLDIHSDTEDPPQVKVAVTKRSLEILQSLYPKSNFEERTKSVDWASFVHAMAEVGFIARQTHGSEYSFEPTPTCKWYGRGKIVFHKPHPEPKYEAWKLLGIGKRMGKWFGWNANTFELQEAM</sequence>
<dbReference type="STRING" id="1745343.A0A2J6Q5H0"/>
<evidence type="ECO:0000313" key="3">
    <source>
        <dbReference type="Proteomes" id="UP000235672"/>
    </source>
</evidence>
<feature type="region of interest" description="Disordered" evidence="1">
    <location>
        <begin position="672"/>
        <end position="691"/>
    </location>
</feature>
<protein>
    <submittedName>
        <fullName evidence="2">Uncharacterized protein</fullName>
    </submittedName>
</protein>
<reference evidence="2 3" key="1">
    <citation type="submission" date="2016-05" db="EMBL/GenBank/DDBJ databases">
        <title>A degradative enzymes factory behind the ericoid mycorrhizal symbiosis.</title>
        <authorList>
            <consortium name="DOE Joint Genome Institute"/>
            <person name="Martino E."/>
            <person name="Morin E."/>
            <person name="Grelet G."/>
            <person name="Kuo A."/>
            <person name="Kohler A."/>
            <person name="Daghino S."/>
            <person name="Barry K."/>
            <person name="Choi C."/>
            <person name="Cichocki N."/>
            <person name="Clum A."/>
            <person name="Copeland A."/>
            <person name="Hainaut M."/>
            <person name="Haridas S."/>
            <person name="Labutti K."/>
            <person name="Lindquist E."/>
            <person name="Lipzen A."/>
            <person name="Khouja H.-R."/>
            <person name="Murat C."/>
            <person name="Ohm R."/>
            <person name="Olson A."/>
            <person name="Spatafora J."/>
            <person name="Veneault-Fourrey C."/>
            <person name="Henrissat B."/>
            <person name="Grigoriev I."/>
            <person name="Martin F."/>
            <person name="Perotto S."/>
        </authorList>
    </citation>
    <scope>NUCLEOTIDE SEQUENCE [LARGE SCALE GENOMIC DNA]</scope>
    <source>
        <strain evidence="2 3">UAMH 7357</strain>
    </source>
</reference>
<evidence type="ECO:0000256" key="1">
    <source>
        <dbReference type="SAM" id="MobiDB-lite"/>
    </source>
</evidence>
<proteinExistence type="predicted"/>
<gene>
    <name evidence="2" type="ORF">NA56DRAFT_719842</name>
</gene>
<dbReference type="EMBL" id="KZ613480">
    <property type="protein sequence ID" value="PMD21530.1"/>
    <property type="molecule type" value="Genomic_DNA"/>
</dbReference>
<name>A0A2J6Q5H0_9HELO</name>